<evidence type="ECO:0000313" key="1">
    <source>
        <dbReference type="EMBL" id="KAK7470040.1"/>
    </source>
</evidence>
<gene>
    <name evidence="1" type="ORF">VKT23_001476</name>
</gene>
<accession>A0ABR1JYY9</accession>
<evidence type="ECO:0000313" key="2">
    <source>
        <dbReference type="Proteomes" id="UP001498398"/>
    </source>
</evidence>
<proteinExistence type="predicted"/>
<organism evidence="1 2">
    <name type="scientific">Marasmiellus scandens</name>
    <dbReference type="NCBI Taxonomy" id="2682957"/>
    <lineage>
        <taxon>Eukaryota</taxon>
        <taxon>Fungi</taxon>
        <taxon>Dikarya</taxon>
        <taxon>Basidiomycota</taxon>
        <taxon>Agaricomycotina</taxon>
        <taxon>Agaricomycetes</taxon>
        <taxon>Agaricomycetidae</taxon>
        <taxon>Agaricales</taxon>
        <taxon>Marasmiineae</taxon>
        <taxon>Omphalotaceae</taxon>
        <taxon>Marasmiellus</taxon>
    </lineage>
</organism>
<comment type="caution">
    <text evidence="1">The sequence shown here is derived from an EMBL/GenBank/DDBJ whole genome shotgun (WGS) entry which is preliminary data.</text>
</comment>
<sequence length="578" mass="65719">MPADIETFSRDLLAAIFRYGAQLNRPHEETPFLLKASGPSEDYFYSSSFQMTVSSVNRRWRTIALDDPTLWNTIHFRTPSDIQKARLFLSRTAPRSSVGMNAMGFPEYPDQHLLDILILTVAPHEYIEGENLSQTELAEIFSILTPETLRWRTFYLKVEDNECRLRARRALTQDCGPAPNLVTLQLYHFEDYANSDDLWNIIHRPPRMCFRNIVPSLKHVSLIGVNLPWHSSPYLGELESLELALHPEKIRPPYECWEMMLRSPNLKSLSILYSGPKEPDGYDVTLVWPTPDSGRRITLDHLEHLKLSDLDPDYLITMLELMLMPNVQRLELDLIQDDGDYSRLLELCVGEDSSSSSGAGELTQPLFAFLPSLMSLKLSALDSCSIDAFKKFIYSLTELRGLELNFGTVCVGEDIWRLFVGENFIGSHSPTSTEGGEVEAELEKTLDELEIEGSGPSSEVGSGESSSGSQESLIMFLPKLEVFTVQGLSGRRIRSMIMYREDSLRSGVASTQNTRYIIKYTQKMVLEDPVLKEMIDTGYCWFPNDDRRMGSDVEHEAGNENNGWKVWVDLELVVEDEE</sequence>
<name>A0ABR1JYY9_9AGAR</name>
<evidence type="ECO:0008006" key="3">
    <source>
        <dbReference type="Google" id="ProtNLM"/>
    </source>
</evidence>
<protein>
    <recommendedName>
        <fullName evidence="3">F-box domain-containing protein</fullName>
    </recommendedName>
</protein>
<dbReference type="SUPFAM" id="SSF52047">
    <property type="entry name" value="RNI-like"/>
    <property type="match status" value="1"/>
</dbReference>
<dbReference type="Proteomes" id="UP001498398">
    <property type="component" value="Unassembled WGS sequence"/>
</dbReference>
<dbReference type="EMBL" id="JBANRG010000002">
    <property type="protein sequence ID" value="KAK7470040.1"/>
    <property type="molecule type" value="Genomic_DNA"/>
</dbReference>
<reference evidence="1 2" key="1">
    <citation type="submission" date="2024-01" db="EMBL/GenBank/DDBJ databases">
        <title>A draft genome for the cacao thread blight pathogen Marasmiellus scandens.</title>
        <authorList>
            <person name="Baruah I.K."/>
            <person name="Leung J."/>
            <person name="Bukari Y."/>
            <person name="Amoako-Attah I."/>
            <person name="Meinhardt L.W."/>
            <person name="Bailey B.A."/>
            <person name="Cohen S.P."/>
        </authorList>
    </citation>
    <scope>NUCLEOTIDE SEQUENCE [LARGE SCALE GENOMIC DNA]</scope>
    <source>
        <strain evidence="1 2">GH-19</strain>
    </source>
</reference>
<keyword evidence="2" id="KW-1185">Reference proteome</keyword>